<dbReference type="AlphaFoldDB" id="A0A8H7QGZ3"/>
<gene>
    <name evidence="5" type="ORF">INT46_001652</name>
</gene>
<dbReference type="Gene3D" id="3.90.190.10">
    <property type="entry name" value="Protein tyrosine phosphatase superfamily"/>
    <property type="match status" value="1"/>
</dbReference>
<accession>A0A8H7QGZ3</accession>
<feature type="domain" description="Tyrosine-protein phosphatase" evidence="3">
    <location>
        <begin position="84"/>
        <end position="231"/>
    </location>
</feature>
<dbReference type="SUPFAM" id="SSF52799">
    <property type="entry name" value="(Phosphotyrosine protein) phosphatases II"/>
    <property type="match status" value="1"/>
</dbReference>
<dbReference type="InterPro" id="IPR000387">
    <property type="entry name" value="Tyr_Pase_dom"/>
</dbReference>
<organism evidence="5 6">
    <name type="scientific">Mucor plumbeus</name>
    <dbReference type="NCBI Taxonomy" id="97098"/>
    <lineage>
        <taxon>Eukaryota</taxon>
        <taxon>Fungi</taxon>
        <taxon>Fungi incertae sedis</taxon>
        <taxon>Mucoromycota</taxon>
        <taxon>Mucoromycotina</taxon>
        <taxon>Mucoromycetes</taxon>
        <taxon>Mucorales</taxon>
        <taxon>Mucorineae</taxon>
        <taxon>Mucoraceae</taxon>
        <taxon>Mucor</taxon>
    </lineage>
</organism>
<keyword evidence="2" id="KW-0904">Protein phosphatase</keyword>
<dbReference type="PROSITE" id="PS50056">
    <property type="entry name" value="TYR_PHOSPHATASE_2"/>
    <property type="match status" value="1"/>
</dbReference>
<dbReference type="PANTHER" id="PTHR46274:SF6">
    <property type="entry name" value="TYR_PHOSPHATASE_2 DOMAIN-CONTAINING PROTEIN"/>
    <property type="match status" value="1"/>
</dbReference>
<evidence type="ECO:0000256" key="2">
    <source>
        <dbReference type="ARBA" id="ARBA00022912"/>
    </source>
</evidence>
<dbReference type="EMBL" id="JAEPRC010000814">
    <property type="protein sequence ID" value="KAG2191535.1"/>
    <property type="molecule type" value="Genomic_DNA"/>
</dbReference>
<evidence type="ECO:0000256" key="1">
    <source>
        <dbReference type="ARBA" id="ARBA00022801"/>
    </source>
</evidence>
<evidence type="ECO:0000259" key="4">
    <source>
        <dbReference type="PROSITE" id="PS50056"/>
    </source>
</evidence>
<proteinExistence type="predicted"/>
<dbReference type="OrthoDB" id="273181at2759"/>
<keyword evidence="1" id="KW-0378">Hydrolase</keyword>
<dbReference type="PROSITE" id="PS00383">
    <property type="entry name" value="TYR_PHOSPHATASE_1"/>
    <property type="match status" value="1"/>
</dbReference>
<evidence type="ECO:0000313" key="5">
    <source>
        <dbReference type="EMBL" id="KAG2191535.1"/>
    </source>
</evidence>
<dbReference type="InterPro" id="IPR000340">
    <property type="entry name" value="Dual-sp_phosphatase_cat-dom"/>
</dbReference>
<feature type="domain" description="Tyrosine specific protein phosphatases" evidence="4">
    <location>
        <begin position="154"/>
        <end position="209"/>
    </location>
</feature>
<name>A0A8H7QGZ3_9FUNG</name>
<evidence type="ECO:0008006" key="7">
    <source>
        <dbReference type="Google" id="ProtNLM"/>
    </source>
</evidence>
<dbReference type="InterPro" id="IPR020422">
    <property type="entry name" value="TYR_PHOSPHATASE_DUAL_dom"/>
</dbReference>
<dbReference type="Pfam" id="PF00782">
    <property type="entry name" value="DSPc"/>
    <property type="match status" value="1"/>
</dbReference>
<comment type="caution">
    <text evidence="5">The sequence shown here is derived from an EMBL/GenBank/DDBJ whole genome shotgun (WGS) entry which is preliminary data.</text>
</comment>
<evidence type="ECO:0000259" key="3">
    <source>
        <dbReference type="PROSITE" id="PS50054"/>
    </source>
</evidence>
<sequence>MQRLHPDQQNSSLGISKALQEEVRMMEDAENSKSGPIIKKSLTDSMFKVPTKEANLFIWVRFYISLYYNKLAVNCFSCLTGWEWYNRVDDYIILGALPTPTQIKKLHAQEKVDTIVNLCKEFPGYEKLYKELDILQIRLETPDFSIPSIDLIHQGICEIIKQKQDKPKSTIYLHCKAGRGRSAAIAICYLLRTYNLSLNECQNLLLEKRAQVDKNLVQSDEIRLYYKDVLSDLEAGRYLREQQPPYNKPQIRTLNGH</sequence>
<dbReference type="InterPro" id="IPR016130">
    <property type="entry name" value="Tyr_Pase_AS"/>
</dbReference>
<protein>
    <recommendedName>
        <fullName evidence="7">Protein-tyrosine-phosphatase</fullName>
    </recommendedName>
</protein>
<keyword evidence="6" id="KW-1185">Reference proteome</keyword>
<dbReference type="SMART" id="SM00195">
    <property type="entry name" value="DSPc"/>
    <property type="match status" value="1"/>
</dbReference>
<evidence type="ECO:0000313" key="6">
    <source>
        <dbReference type="Proteomes" id="UP000650833"/>
    </source>
</evidence>
<reference evidence="5" key="1">
    <citation type="submission" date="2020-12" db="EMBL/GenBank/DDBJ databases">
        <title>Metabolic potential, ecology and presence of endohyphal bacteria is reflected in genomic diversity of Mucoromycotina.</title>
        <authorList>
            <person name="Muszewska A."/>
            <person name="Okrasinska A."/>
            <person name="Steczkiewicz K."/>
            <person name="Drgas O."/>
            <person name="Orlowska M."/>
            <person name="Perlinska-Lenart U."/>
            <person name="Aleksandrzak-Piekarczyk T."/>
            <person name="Szatraj K."/>
            <person name="Zielenkiewicz U."/>
            <person name="Pilsyk S."/>
            <person name="Malc E."/>
            <person name="Mieczkowski P."/>
            <person name="Kruszewska J.S."/>
            <person name="Biernat P."/>
            <person name="Pawlowska J."/>
        </authorList>
    </citation>
    <scope>NUCLEOTIDE SEQUENCE</scope>
    <source>
        <strain evidence="5">CBS 226.32</strain>
    </source>
</reference>
<dbReference type="GO" id="GO:0004721">
    <property type="term" value="F:phosphoprotein phosphatase activity"/>
    <property type="evidence" value="ECO:0007669"/>
    <property type="project" value="UniProtKB-KW"/>
</dbReference>
<dbReference type="PANTHER" id="PTHR46274">
    <property type="entry name" value="PHOSPHATIDYLINOSITOL PHOSPHATASE"/>
    <property type="match status" value="1"/>
</dbReference>
<dbReference type="InterPro" id="IPR029021">
    <property type="entry name" value="Prot-tyrosine_phosphatase-like"/>
</dbReference>
<dbReference type="Proteomes" id="UP000650833">
    <property type="component" value="Unassembled WGS sequence"/>
</dbReference>
<dbReference type="PROSITE" id="PS50054">
    <property type="entry name" value="TYR_PHOSPHATASE_DUAL"/>
    <property type="match status" value="1"/>
</dbReference>